<dbReference type="RefSeq" id="WP_377022534.1">
    <property type="nucleotide sequence ID" value="NZ_JBHLTS010000021.1"/>
</dbReference>
<evidence type="ECO:0000313" key="1">
    <source>
        <dbReference type="EMBL" id="MFC0514691.1"/>
    </source>
</evidence>
<protein>
    <recommendedName>
        <fullName evidence="3">Restriction endonuclease</fullName>
    </recommendedName>
</protein>
<name>A0ABV6L5I4_9SPHI</name>
<dbReference type="PANTHER" id="PTHR38733:SF1">
    <property type="entry name" value="TYPE IV METHYL-DIRECTED RESTRICTION ENZYME ECOKMCRBC"/>
    <property type="match status" value="1"/>
</dbReference>
<dbReference type="PANTHER" id="PTHR38733">
    <property type="entry name" value="PROTEIN MCRC"/>
    <property type="match status" value="1"/>
</dbReference>
<dbReference type="Proteomes" id="UP001589828">
    <property type="component" value="Unassembled WGS sequence"/>
</dbReference>
<keyword evidence="2" id="KW-1185">Reference proteome</keyword>
<evidence type="ECO:0008006" key="3">
    <source>
        <dbReference type="Google" id="ProtNLM"/>
    </source>
</evidence>
<accession>A0ABV6L5I4</accession>
<proteinExistence type="predicted"/>
<evidence type="ECO:0000313" key="2">
    <source>
        <dbReference type="Proteomes" id="UP001589828"/>
    </source>
</evidence>
<comment type="caution">
    <text evidence="1">The sequence shown here is derived from an EMBL/GenBank/DDBJ whole genome shotgun (WGS) entry which is preliminary data.</text>
</comment>
<gene>
    <name evidence="1" type="ORF">ACFFGT_10795</name>
</gene>
<dbReference type="Pfam" id="PF10117">
    <property type="entry name" value="McrBC"/>
    <property type="match status" value="1"/>
</dbReference>
<sequence>MFDTTIYTSEHSAEQLSPDELLMIAQRTLPKLVEKLDFQQSALCTGYFIGVDHLSAIDRPIFVGPKRDATRKLDYMTMLRTCLFHPGVHPHIEELFDIRFEKQPIRIRQQDDLLTPLLIVQFLRATERVVKKGLQKGYYKKTESMTGKVKGRILVSETIRQHHYRNDFLTTECKYQEFGIDTPPNRILNKTLRFIQRYAQLMSVSVLQLGEKLRFLTPAFNRVGTEVAFMDIEHYRPNPFYAEYTEAIALARLLLKRFGYQLNAVRSDDYTDVPPFWIDMSKLFELYVLSKLQDNLGPGELIFQADGEFGYLDFLRTSQGEEMIIDAKYKYIYNQNGYDIEDIRQLSAYARDRGLLNQLRIPESEWQKTVLPCLIVYPNAKKTPSDFSSLYDHPIKQFERFFRLGIDLPMIDII</sequence>
<dbReference type="InterPro" id="IPR019292">
    <property type="entry name" value="McrC"/>
</dbReference>
<dbReference type="EMBL" id="JBHLTS010000021">
    <property type="protein sequence ID" value="MFC0514691.1"/>
    <property type="molecule type" value="Genomic_DNA"/>
</dbReference>
<reference evidence="1 2" key="1">
    <citation type="submission" date="2024-09" db="EMBL/GenBank/DDBJ databases">
        <authorList>
            <person name="Sun Q."/>
            <person name="Mori K."/>
        </authorList>
    </citation>
    <scope>NUCLEOTIDE SEQUENCE [LARGE SCALE GENOMIC DNA]</scope>
    <source>
        <strain evidence="1 2">NCAIM B.02415</strain>
    </source>
</reference>
<organism evidence="1 2">
    <name type="scientific">Mucilaginibacter angelicae</name>
    <dbReference type="NCBI Taxonomy" id="869718"/>
    <lineage>
        <taxon>Bacteria</taxon>
        <taxon>Pseudomonadati</taxon>
        <taxon>Bacteroidota</taxon>
        <taxon>Sphingobacteriia</taxon>
        <taxon>Sphingobacteriales</taxon>
        <taxon>Sphingobacteriaceae</taxon>
        <taxon>Mucilaginibacter</taxon>
    </lineage>
</organism>